<comment type="caution">
    <text evidence="2">The sequence shown here is derived from an EMBL/GenBank/DDBJ whole genome shotgun (WGS) entry which is preliminary data.</text>
</comment>
<name>A0ABN8QD78_9CNID</name>
<reference evidence="2 3" key="1">
    <citation type="submission" date="2022-05" db="EMBL/GenBank/DDBJ databases">
        <authorList>
            <consortium name="Genoscope - CEA"/>
            <person name="William W."/>
        </authorList>
    </citation>
    <scope>NUCLEOTIDE SEQUENCE [LARGE SCALE GENOMIC DNA]</scope>
</reference>
<dbReference type="PROSITE" id="PS50164">
    <property type="entry name" value="GIY_YIG"/>
    <property type="match status" value="1"/>
</dbReference>
<protein>
    <recommendedName>
        <fullName evidence="1">GIY-YIG domain-containing protein</fullName>
    </recommendedName>
</protein>
<feature type="non-terminal residue" evidence="2">
    <location>
        <position position="1"/>
    </location>
</feature>
<evidence type="ECO:0000313" key="2">
    <source>
        <dbReference type="EMBL" id="CAH3160298.1"/>
    </source>
</evidence>
<sequence length="159" mass="18415">ETPKFFFKIPYVGHFSVTAQRSIRKLANRLCKPIDLRLVFTTFKVRNLFNVKDAVPEGLRTRVVYKFSCASCNACYVGETSRHFSTRVREHLLSDRSSNVFKHLQGSEFCRASCTPDCFEILDSAATKYQVKLKESMFIKWEKPDLNQQVKHINLTLSL</sequence>
<keyword evidence="3" id="KW-1185">Reference proteome</keyword>
<dbReference type="InterPro" id="IPR000305">
    <property type="entry name" value="GIY-YIG_endonuc"/>
</dbReference>
<organism evidence="2 3">
    <name type="scientific">Porites evermanni</name>
    <dbReference type="NCBI Taxonomy" id="104178"/>
    <lineage>
        <taxon>Eukaryota</taxon>
        <taxon>Metazoa</taxon>
        <taxon>Cnidaria</taxon>
        <taxon>Anthozoa</taxon>
        <taxon>Hexacorallia</taxon>
        <taxon>Scleractinia</taxon>
        <taxon>Fungiina</taxon>
        <taxon>Poritidae</taxon>
        <taxon>Porites</taxon>
    </lineage>
</organism>
<dbReference type="EMBL" id="CALNXI010001211">
    <property type="protein sequence ID" value="CAH3160298.1"/>
    <property type="molecule type" value="Genomic_DNA"/>
</dbReference>
<accession>A0ABN8QD78</accession>
<evidence type="ECO:0000259" key="1">
    <source>
        <dbReference type="PROSITE" id="PS50164"/>
    </source>
</evidence>
<evidence type="ECO:0000313" key="3">
    <source>
        <dbReference type="Proteomes" id="UP001159427"/>
    </source>
</evidence>
<dbReference type="Proteomes" id="UP001159427">
    <property type="component" value="Unassembled WGS sequence"/>
</dbReference>
<proteinExistence type="predicted"/>
<gene>
    <name evidence="2" type="ORF">PEVE_00003568</name>
</gene>
<feature type="domain" description="GIY-YIG" evidence="1">
    <location>
        <begin position="60"/>
        <end position="148"/>
    </location>
</feature>